<protein>
    <recommendedName>
        <fullName evidence="3 4">Formyltetrahydrofolate deformylase</fullName>
        <ecNumber evidence="3 4">3.5.1.10</ecNumber>
    </recommendedName>
    <alternativeName>
        <fullName evidence="3">Formyl-FH(4) hydrolase</fullName>
    </alternativeName>
</protein>
<dbReference type="SUPFAM" id="SSF53328">
    <property type="entry name" value="Formyltransferase"/>
    <property type="match status" value="1"/>
</dbReference>
<evidence type="ECO:0000259" key="5">
    <source>
        <dbReference type="Pfam" id="PF00551"/>
    </source>
</evidence>
<dbReference type="NCBIfam" id="NF004684">
    <property type="entry name" value="PRK06027.1"/>
    <property type="match status" value="1"/>
</dbReference>
<evidence type="ECO:0000256" key="1">
    <source>
        <dbReference type="ARBA" id="ARBA00022563"/>
    </source>
</evidence>
<dbReference type="PIRSF" id="PIRSF036480">
    <property type="entry name" value="FormyFH4_hydr"/>
    <property type="match status" value="1"/>
</dbReference>
<evidence type="ECO:0000256" key="2">
    <source>
        <dbReference type="ARBA" id="ARBA00022801"/>
    </source>
</evidence>
<dbReference type="InterPro" id="IPR002376">
    <property type="entry name" value="Formyl_transf_N"/>
</dbReference>
<dbReference type="EMBL" id="JAVNWW010000005">
    <property type="protein sequence ID" value="MDU0809371.1"/>
    <property type="molecule type" value="Genomic_DNA"/>
</dbReference>
<dbReference type="SUPFAM" id="SSF55021">
    <property type="entry name" value="ACT-like"/>
    <property type="match status" value="1"/>
</dbReference>
<dbReference type="Pfam" id="PF00551">
    <property type="entry name" value="Formyl_trans_N"/>
    <property type="match status" value="1"/>
</dbReference>
<feature type="active site" evidence="3">
    <location>
        <position position="221"/>
    </location>
</feature>
<comment type="caution">
    <text evidence="6">The sequence shown here is derived from an EMBL/GenBank/DDBJ whole genome shotgun (WGS) entry which is preliminary data.</text>
</comment>
<reference evidence="6 7" key="1">
    <citation type="submission" date="2023-09" db="EMBL/GenBank/DDBJ databases">
        <title>Aquirufa genomes.</title>
        <authorList>
            <person name="Pitt A."/>
        </authorList>
    </citation>
    <scope>NUCLEOTIDE SEQUENCE [LARGE SCALE GENOMIC DNA]</scope>
    <source>
        <strain evidence="6 7">LEOWEIH-7C</strain>
    </source>
</reference>
<keyword evidence="3" id="KW-0658">Purine biosynthesis</keyword>
<keyword evidence="7" id="KW-1185">Reference proteome</keyword>
<dbReference type="InterPro" id="IPR004810">
    <property type="entry name" value="PurU"/>
</dbReference>
<dbReference type="Gene3D" id="3.30.70.260">
    <property type="match status" value="1"/>
</dbReference>
<dbReference type="HAMAP" id="MF_01927">
    <property type="entry name" value="PurU"/>
    <property type="match status" value="1"/>
</dbReference>
<gene>
    <name evidence="3 6" type="primary">purU</name>
    <name evidence="6" type="ORF">PQG45_10015</name>
</gene>
<dbReference type="CDD" id="cd04875">
    <property type="entry name" value="ACT_F4HF-DF"/>
    <property type="match status" value="1"/>
</dbReference>
<dbReference type="PANTHER" id="PTHR42706">
    <property type="entry name" value="FORMYLTETRAHYDROFOLATE DEFORMYLASE"/>
    <property type="match status" value="1"/>
</dbReference>
<dbReference type="EC" id="3.5.1.10" evidence="3 4"/>
<dbReference type="RefSeq" id="WP_315576961.1">
    <property type="nucleotide sequence ID" value="NZ_JARDXH010000005.1"/>
</dbReference>
<name>A0ABU3TU22_9BACT</name>
<sequence length="277" mass="31189">METVIKIACQDEKGLVHKITGILYDKLLNVTRTNEFVDEAFNQFFMRISYVGNCEINALQAELFAVLPQNAQVEIIPPALKRVVLLVTKEHHCLGDLLIRSQFQDLPFRIEAVIGNHTTLAGLCDQFQMPFHLISADGLSREAHEKLVEAQIDTYAPDYIVLAKYMRILTPAFSAKYLGRMINIHHSFLPAFVGAKPYQQAFDRGVKIIGATAHFVTDDLDEGPIICQDVVAVNHTFSAKEMAKAGKDVEKIVLANALKMVFEDRVFMHQNKTIIFD</sequence>
<proteinExistence type="inferred from homology"/>
<feature type="domain" description="Formyl transferase N-terminal" evidence="5">
    <location>
        <begin position="81"/>
        <end position="258"/>
    </location>
</feature>
<comment type="pathway">
    <text evidence="3">Purine metabolism; IMP biosynthesis via de novo pathway; formate from 10-formyl-5,6,7,8-tetrahydrofolate: step 1/1.</text>
</comment>
<dbReference type="InterPro" id="IPR045865">
    <property type="entry name" value="ACT-like_dom_sf"/>
</dbReference>
<comment type="similarity">
    <text evidence="3">Belongs to the PurU family.</text>
</comment>
<dbReference type="PANTHER" id="PTHR42706:SF1">
    <property type="entry name" value="FORMYLTETRAHYDROFOLATE DEFORMYLASE 2, MITOCHONDRIAL"/>
    <property type="match status" value="1"/>
</dbReference>
<keyword evidence="1 3" id="KW-0554">One-carbon metabolism</keyword>
<evidence type="ECO:0000313" key="7">
    <source>
        <dbReference type="Proteomes" id="UP001249959"/>
    </source>
</evidence>
<accession>A0ABU3TU22</accession>
<dbReference type="PRINTS" id="PR01575">
    <property type="entry name" value="FFH4HYDRLASE"/>
</dbReference>
<comment type="catalytic activity">
    <reaction evidence="3">
        <text>(6R)-10-formyltetrahydrofolate + H2O = (6S)-5,6,7,8-tetrahydrofolate + formate + H(+)</text>
        <dbReference type="Rhea" id="RHEA:19833"/>
        <dbReference type="ChEBI" id="CHEBI:15377"/>
        <dbReference type="ChEBI" id="CHEBI:15378"/>
        <dbReference type="ChEBI" id="CHEBI:15740"/>
        <dbReference type="ChEBI" id="CHEBI:57453"/>
        <dbReference type="ChEBI" id="CHEBI:195366"/>
        <dbReference type="EC" id="3.5.1.10"/>
    </reaction>
</comment>
<dbReference type="GO" id="GO:0008864">
    <property type="term" value="F:formyltetrahydrofolate deformylase activity"/>
    <property type="evidence" value="ECO:0007669"/>
    <property type="project" value="UniProtKB-EC"/>
</dbReference>
<dbReference type="NCBIfam" id="TIGR00655">
    <property type="entry name" value="PurU"/>
    <property type="match status" value="1"/>
</dbReference>
<dbReference type="Proteomes" id="UP001249959">
    <property type="component" value="Unassembled WGS sequence"/>
</dbReference>
<dbReference type="InterPro" id="IPR044074">
    <property type="entry name" value="PurU_ACT"/>
</dbReference>
<organism evidence="6 7">
    <name type="scientific">Aquirufa regiilacus</name>
    <dbReference type="NCBI Taxonomy" id="3024868"/>
    <lineage>
        <taxon>Bacteria</taxon>
        <taxon>Pseudomonadati</taxon>
        <taxon>Bacteroidota</taxon>
        <taxon>Cytophagia</taxon>
        <taxon>Cytophagales</taxon>
        <taxon>Flectobacillaceae</taxon>
        <taxon>Aquirufa</taxon>
    </lineage>
</organism>
<dbReference type="InterPro" id="IPR036477">
    <property type="entry name" value="Formyl_transf_N_sf"/>
</dbReference>
<dbReference type="Gene3D" id="3.40.50.170">
    <property type="entry name" value="Formyl transferase, N-terminal domain"/>
    <property type="match status" value="1"/>
</dbReference>
<evidence type="ECO:0000256" key="4">
    <source>
        <dbReference type="NCBIfam" id="TIGR00655"/>
    </source>
</evidence>
<evidence type="ECO:0000313" key="6">
    <source>
        <dbReference type="EMBL" id="MDU0809371.1"/>
    </source>
</evidence>
<keyword evidence="2 3" id="KW-0378">Hydrolase</keyword>
<comment type="function">
    <text evidence="3">Catalyzes the hydrolysis of 10-formyltetrahydrofolate (formyl-FH4) to formate and tetrahydrofolate (FH4).</text>
</comment>
<evidence type="ECO:0000256" key="3">
    <source>
        <dbReference type="HAMAP-Rule" id="MF_01927"/>
    </source>
</evidence>